<dbReference type="KEGG" id="zmm:Zmob_0872"/>
<evidence type="ECO:0000256" key="7">
    <source>
        <dbReference type="ARBA" id="ARBA00022989"/>
    </source>
</evidence>
<dbReference type="PANTHER" id="PTHR33695">
    <property type="entry name" value="LIPOPROTEIN SIGNAL PEPTIDASE"/>
    <property type="match status" value="1"/>
</dbReference>
<dbReference type="UniPathway" id="UPA00665"/>
<evidence type="ECO:0000256" key="11">
    <source>
        <dbReference type="RuleBase" id="RU004181"/>
    </source>
</evidence>
<keyword evidence="6 9" id="KW-0378">Hydrolase</keyword>
<keyword evidence="12" id="KW-0449">Lipoprotein</keyword>
<gene>
    <name evidence="9" type="primary">lspA</name>
    <name evidence="12" type="ordered locus">Zmob_0872</name>
</gene>
<dbReference type="EMBL" id="CP002850">
    <property type="protein sequence ID" value="AEH62709.1"/>
    <property type="molecule type" value="Genomic_DNA"/>
</dbReference>
<dbReference type="Proteomes" id="UP000001494">
    <property type="component" value="Chromosome"/>
</dbReference>
<reference evidence="12 13" key="1">
    <citation type="journal article" date="2011" name="J. Bacteriol.">
        <title>Genome sequence of the ethanol-producing Zymomonas mobilis subsp. mobilis lectotype strain ATCC 10988.</title>
        <authorList>
            <person name="Pappas K.M."/>
            <person name="Kouvelis V.N."/>
            <person name="Saunders E."/>
            <person name="Brettin T.S."/>
            <person name="Bruce D."/>
            <person name="Detter C."/>
            <person name="Balakireva M."/>
            <person name="Han C.S."/>
            <person name="Savvakis G."/>
            <person name="Kyrpides N.C."/>
            <person name="Typas M.A."/>
        </authorList>
    </citation>
    <scope>NUCLEOTIDE SEQUENCE [LARGE SCALE GENOMIC DNA]</scope>
    <source>
        <strain evidence="13">ATCC 10988 / DSM 424 / CCUG 17860 / LMG 404 / NCIMB 8938 / NRRL B-806 / ZM1</strain>
    </source>
</reference>
<accession>A0A0H3FY57</accession>
<comment type="subcellular location">
    <subcellularLocation>
        <location evidence="9">Cell inner membrane</location>
        <topology evidence="9">Multi-pass membrane protein</topology>
    </subcellularLocation>
</comment>
<evidence type="ECO:0000256" key="6">
    <source>
        <dbReference type="ARBA" id="ARBA00022801"/>
    </source>
</evidence>
<evidence type="ECO:0000256" key="2">
    <source>
        <dbReference type="ARBA" id="ARBA00022475"/>
    </source>
</evidence>
<protein>
    <recommendedName>
        <fullName evidence="9">Lipoprotein signal peptidase</fullName>
        <ecNumber evidence="9">3.4.23.36</ecNumber>
    </recommendedName>
    <alternativeName>
        <fullName evidence="9">Prolipoprotein signal peptidase</fullName>
    </alternativeName>
    <alternativeName>
        <fullName evidence="9">Signal peptidase II</fullName>
        <shortName evidence="9">SPase II</shortName>
    </alternativeName>
</protein>
<dbReference type="RefSeq" id="WP_014500761.1">
    <property type="nucleotide sequence ID" value="NC_017262.1"/>
</dbReference>
<feature type="transmembrane region" description="Helical" evidence="9">
    <location>
        <begin position="101"/>
        <end position="118"/>
    </location>
</feature>
<feature type="active site" evidence="9">
    <location>
        <position position="129"/>
    </location>
</feature>
<dbReference type="PRINTS" id="PR00781">
    <property type="entry name" value="LIPOSIGPTASE"/>
</dbReference>
<dbReference type="GO" id="GO:0004190">
    <property type="term" value="F:aspartic-type endopeptidase activity"/>
    <property type="evidence" value="ECO:0007669"/>
    <property type="project" value="UniProtKB-UniRule"/>
</dbReference>
<comment type="caution">
    <text evidence="9">Lacks conserved residue(s) required for the propagation of feature annotation.</text>
</comment>
<dbReference type="GO" id="GO:0005886">
    <property type="term" value="C:plasma membrane"/>
    <property type="evidence" value="ECO:0007669"/>
    <property type="project" value="UniProtKB-SubCell"/>
</dbReference>
<keyword evidence="3 9" id="KW-0645">Protease</keyword>
<keyword evidence="5 9" id="KW-0064">Aspartyl protease</keyword>
<proteinExistence type="inferred from homology"/>
<dbReference type="InterPro" id="IPR001872">
    <property type="entry name" value="Peptidase_A8"/>
</dbReference>
<sequence>MTEKAIASDSRNKIRVAGFLAALIALFCDQFSKYYVAHPLHLPERIEIQILPIFQLKWVLNYGISMGFLTAGSDVGRWLLVALTAAIALAVVILILREKHFSSAMALGLVLGGAIGNITDRIRSGAVVDFLDLHFGNWHPFLVFNVADAAISCGVVFLILRSLWSKNEDDNKAA</sequence>
<organism evidence="12 13">
    <name type="scientific">Zymomonas mobilis subsp. mobilis (strain ATCC 10988 / DSM 424 / LMG 404 / NCIMB 8938 / NRRL B-806 / ZM1)</name>
    <dbReference type="NCBI Taxonomy" id="555217"/>
    <lineage>
        <taxon>Bacteria</taxon>
        <taxon>Pseudomonadati</taxon>
        <taxon>Pseudomonadota</taxon>
        <taxon>Alphaproteobacteria</taxon>
        <taxon>Sphingomonadales</taxon>
        <taxon>Zymomonadaceae</taxon>
        <taxon>Zymomonas</taxon>
    </lineage>
</organism>
<evidence type="ECO:0000256" key="4">
    <source>
        <dbReference type="ARBA" id="ARBA00022692"/>
    </source>
</evidence>
<comment type="function">
    <text evidence="9 10">This protein specifically catalyzes the removal of signal peptides from prolipoproteins.</text>
</comment>
<dbReference type="HAMAP" id="MF_00161">
    <property type="entry name" value="LspA"/>
    <property type="match status" value="1"/>
</dbReference>
<feature type="active site" evidence="9">
    <location>
        <position position="148"/>
    </location>
</feature>
<evidence type="ECO:0000256" key="10">
    <source>
        <dbReference type="RuleBase" id="RU000594"/>
    </source>
</evidence>
<dbReference type="PANTHER" id="PTHR33695:SF1">
    <property type="entry name" value="LIPOPROTEIN SIGNAL PEPTIDASE"/>
    <property type="match status" value="1"/>
</dbReference>
<evidence type="ECO:0000256" key="1">
    <source>
        <dbReference type="ARBA" id="ARBA00006139"/>
    </source>
</evidence>
<dbReference type="NCBIfam" id="TIGR00077">
    <property type="entry name" value="lspA"/>
    <property type="match status" value="1"/>
</dbReference>
<evidence type="ECO:0000256" key="8">
    <source>
        <dbReference type="ARBA" id="ARBA00023136"/>
    </source>
</evidence>
<comment type="catalytic activity">
    <reaction evidence="9 10">
        <text>Release of signal peptides from bacterial membrane prolipoproteins. Hydrolyzes -Xaa-Yaa-Zaa-|-(S,diacylglyceryl)Cys-, in which Xaa is hydrophobic (preferably Leu), and Yaa (Ala or Ser) and Zaa (Gly or Ala) have small, neutral side chains.</text>
        <dbReference type="EC" id="3.4.23.36"/>
    </reaction>
</comment>
<keyword evidence="4 9" id="KW-0812">Transmembrane</keyword>
<name>A0A0H3FY57_ZYMMA</name>
<feature type="transmembrane region" description="Helical" evidence="9">
    <location>
        <begin position="75"/>
        <end position="96"/>
    </location>
</feature>
<evidence type="ECO:0000256" key="5">
    <source>
        <dbReference type="ARBA" id="ARBA00022750"/>
    </source>
</evidence>
<feature type="transmembrane region" description="Helical" evidence="9">
    <location>
        <begin position="138"/>
        <end position="160"/>
    </location>
</feature>
<keyword evidence="7 9" id="KW-1133">Transmembrane helix</keyword>
<keyword evidence="2 9" id="KW-1003">Cell membrane</keyword>
<dbReference type="HOGENOM" id="CLU_083252_4_3_5"/>
<evidence type="ECO:0000256" key="3">
    <source>
        <dbReference type="ARBA" id="ARBA00022670"/>
    </source>
</evidence>
<evidence type="ECO:0000256" key="9">
    <source>
        <dbReference type="HAMAP-Rule" id="MF_00161"/>
    </source>
</evidence>
<dbReference type="GO" id="GO:0006508">
    <property type="term" value="P:proteolysis"/>
    <property type="evidence" value="ECO:0007669"/>
    <property type="project" value="UniProtKB-KW"/>
</dbReference>
<keyword evidence="9" id="KW-0997">Cell inner membrane</keyword>
<comment type="similarity">
    <text evidence="1 9 11">Belongs to the peptidase A8 family.</text>
</comment>
<evidence type="ECO:0000313" key="13">
    <source>
        <dbReference type="Proteomes" id="UP000001494"/>
    </source>
</evidence>
<dbReference type="PROSITE" id="PS00855">
    <property type="entry name" value="SPASE_II"/>
    <property type="match status" value="1"/>
</dbReference>
<comment type="pathway">
    <text evidence="9">Protein modification; lipoprotein biosynthesis (signal peptide cleavage).</text>
</comment>
<dbReference type="OrthoDB" id="9810259at2"/>
<dbReference type="Pfam" id="PF01252">
    <property type="entry name" value="Peptidase_A8"/>
    <property type="match status" value="1"/>
</dbReference>
<dbReference type="AlphaFoldDB" id="A0A0H3FY57"/>
<dbReference type="eggNOG" id="COG0597">
    <property type="taxonomic scope" value="Bacteria"/>
</dbReference>
<dbReference type="EC" id="3.4.23.36" evidence="9"/>
<keyword evidence="8 9" id="KW-0472">Membrane</keyword>
<evidence type="ECO:0000313" key="12">
    <source>
        <dbReference type="EMBL" id="AEH62709.1"/>
    </source>
</evidence>